<evidence type="ECO:0000256" key="1">
    <source>
        <dbReference type="SAM" id="Phobius"/>
    </source>
</evidence>
<keyword evidence="3" id="KW-1185">Reference proteome</keyword>
<dbReference type="AlphaFoldDB" id="A0A517Z948"/>
<evidence type="ECO:0000313" key="2">
    <source>
        <dbReference type="EMBL" id="QDU39010.1"/>
    </source>
</evidence>
<dbReference type="Proteomes" id="UP000320496">
    <property type="component" value="Chromosome"/>
</dbReference>
<proteinExistence type="predicted"/>
<dbReference type="KEGG" id="mri:Mal4_33430"/>
<keyword evidence="1" id="KW-1133">Transmembrane helix</keyword>
<dbReference type="OrthoDB" id="290056at2"/>
<reference evidence="2 3" key="1">
    <citation type="submission" date="2019-02" db="EMBL/GenBank/DDBJ databases">
        <title>Deep-cultivation of Planctomycetes and their phenomic and genomic characterization uncovers novel biology.</title>
        <authorList>
            <person name="Wiegand S."/>
            <person name="Jogler M."/>
            <person name="Boedeker C."/>
            <person name="Pinto D."/>
            <person name="Vollmers J."/>
            <person name="Rivas-Marin E."/>
            <person name="Kohn T."/>
            <person name="Peeters S.H."/>
            <person name="Heuer A."/>
            <person name="Rast P."/>
            <person name="Oberbeckmann S."/>
            <person name="Bunk B."/>
            <person name="Jeske O."/>
            <person name="Meyerdierks A."/>
            <person name="Storesund J.E."/>
            <person name="Kallscheuer N."/>
            <person name="Luecker S."/>
            <person name="Lage O.M."/>
            <person name="Pohl T."/>
            <person name="Merkel B.J."/>
            <person name="Hornburger P."/>
            <person name="Mueller R.-W."/>
            <person name="Bruemmer F."/>
            <person name="Labrenz M."/>
            <person name="Spormann A.M."/>
            <person name="Op den Camp H."/>
            <person name="Overmann J."/>
            <person name="Amann R."/>
            <person name="Jetten M.S.M."/>
            <person name="Mascher T."/>
            <person name="Medema M.H."/>
            <person name="Devos D.P."/>
            <person name="Kaster A.-K."/>
            <person name="Ovreas L."/>
            <person name="Rohde M."/>
            <person name="Galperin M.Y."/>
            <person name="Jogler C."/>
        </authorList>
    </citation>
    <scope>NUCLEOTIDE SEQUENCE [LARGE SCALE GENOMIC DNA]</scope>
    <source>
        <strain evidence="2 3">Mal4</strain>
    </source>
</reference>
<dbReference type="EMBL" id="CP036275">
    <property type="protein sequence ID" value="QDU39010.1"/>
    <property type="molecule type" value="Genomic_DNA"/>
</dbReference>
<sequence>MLSNSRKMLRNRKGQSLVEYGILIGGVALICLAAVAILGHKSNDLISTVAAALPGAHDDDIGPIVSGKLVNTSQDTNGVVYLDASSPGSIEGNVGIPGIGALVVEADDLAP</sequence>
<protein>
    <recommendedName>
        <fullName evidence="4">Class III signal peptide</fullName>
    </recommendedName>
</protein>
<evidence type="ECO:0000313" key="3">
    <source>
        <dbReference type="Proteomes" id="UP000320496"/>
    </source>
</evidence>
<dbReference type="RefSeq" id="WP_145370238.1">
    <property type="nucleotide sequence ID" value="NZ_CP036275.1"/>
</dbReference>
<feature type="transmembrane region" description="Helical" evidence="1">
    <location>
        <begin position="20"/>
        <end position="39"/>
    </location>
</feature>
<name>A0A517Z948_9PLAN</name>
<accession>A0A517Z948</accession>
<keyword evidence="1" id="KW-0472">Membrane</keyword>
<gene>
    <name evidence="2" type="ORF">Mal4_33430</name>
</gene>
<organism evidence="2 3">
    <name type="scientific">Maioricimonas rarisocia</name>
    <dbReference type="NCBI Taxonomy" id="2528026"/>
    <lineage>
        <taxon>Bacteria</taxon>
        <taxon>Pseudomonadati</taxon>
        <taxon>Planctomycetota</taxon>
        <taxon>Planctomycetia</taxon>
        <taxon>Planctomycetales</taxon>
        <taxon>Planctomycetaceae</taxon>
        <taxon>Maioricimonas</taxon>
    </lineage>
</organism>
<keyword evidence="1" id="KW-0812">Transmembrane</keyword>
<evidence type="ECO:0008006" key="4">
    <source>
        <dbReference type="Google" id="ProtNLM"/>
    </source>
</evidence>